<evidence type="ECO:0000256" key="5">
    <source>
        <dbReference type="ARBA" id="ARBA00022692"/>
    </source>
</evidence>
<keyword evidence="13" id="KW-1185">Reference proteome</keyword>
<evidence type="ECO:0000256" key="9">
    <source>
        <dbReference type="RuleBase" id="RU369079"/>
    </source>
</evidence>
<feature type="compositionally biased region" description="Basic residues" evidence="10">
    <location>
        <begin position="1"/>
        <end position="15"/>
    </location>
</feature>
<evidence type="ECO:0000313" key="13">
    <source>
        <dbReference type="Proteomes" id="UP000288178"/>
    </source>
</evidence>
<comment type="caution">
    <text evidence="12">The sequence shown here is derived from an EMBL/GenBank/DDBJ whole genome shotgun (WGS) entry which is preliminary data.</text>
</comment>
<name>A0A437JS28_9BURK</name>
<feature type="transmembrane region" description="Helical" evidence="9">
    <location>
        <begin position="90"/>
        <end position="108"/>
    </location>
</feature>
<dbReference type="GO" id="GO:0015740">
    <property type="term" value="P:C4-dicarboxylate transport"/>
    <property type="evidence" value="ECO:0007669"/>
    <property type="project" value="TreeGrafter"/>
</dbReference>
<comment type="subunit">
    <text evidence="9">The complex comprises the extracytoplasmic solute receptor protein and the two transmembrane proteins.</text>
</comment>
<dbReference type="PANTHER" id="PTHR35011:SF10">
    <property type="entry name" value="TRAP TRANSPORTER SMALL PERMEASE PROTEIN"/>
    <property type="match status" value="1"/>
</dbReference>
<evidence type="ECO:0000256" key="2">
    <source>
        <dbReference type="ARBA" id="ARBA00022448"/>
    </source>
</evidence>
<evidence type="ECO:0000313" key="12">
    <source>
        <dbReference type="EMBL" id="RVT49758.1"/>
    </source>
</evidence>
<dbReference type="GO" id="GO:0005886">
    <property type="term" value="C:plasma membrane"/>
    <property type="evidence" value="ECO:0007669"/>
    <property type="project" value="UniProtKB-SubCell"/>
</dbReference>
<feature type="domain" description="Tripartite ATP-independent periplasmic transporters DctQ component" evidence="11">
    <location>
        <begin position="72"/>
        <end position="198"/>
    </location>
</feature>
<comment type="similarity">
    <text evidence="8 9">Belongs to the TRAP transporter small permease family.</text>
</comment>
<evidence type="ECO:0000256" key="1">
    <source>
        <dbReference type="ARBA" id="ARBA00004429"/>
    </source>
</evidence>
<dbReference type="Proteomes" id="UP000288178">
    <property type="component" value="Unassembled WGS sequence"/>
</dbReference>
<dbReference type="GO" id="GO:0022857">
    <property type="term" value="F:transmembrane transporter activity"/>
    <property type="evidence" value="ECO:0007669"/>
    <property type="project" value="UniProtKB-UniRule"/>
</dbReference>
<feature type="transmembrane region" description="Helical" evidence="9">
    <location>
        <begin position="173"/>
        <end position="195"/>
    </location>
</feature>
<evidence type="ECO:0000256" key="8">
    <source>
        <dbReference type="ARBA" id="ARBA00038436"/>
    </source>
</evidence>
<comment type="function">
    <text evidence="9">Part of the tripartite ATP-independent periplasmic (TRAP) transport system.</text>
</comment>
<keyword evidence="3" id="KW-1003">Cell membrane</keyword>
<accession>A0A437JS28</accession>
<evidence type="ECO:0000256" key="4">
    <source>
        <dbReference type="ARBA" id="ARBA00022519"/>
    </source>
</evidence>
<comment type="subcellular location">
    <subcellularLocation>
        <location evidence="1 9">Cell inner membrane</location>
        <topology evidence="1 9">Multi-pass membrane protein</topology>
    </subcellularLocation>
</comment>
<evidence type="ECO:0000256" key="7">
    <source>
        <dbReference type="ARBA" id="ARBA00023136"/>
    </source>
</evidence>
<keyword evidence="5 9" id="KW-0812">Transmembrane</keyword>
<feature type="transmembrane region" description="Helical" evidence="9">
    <location>
        <begin position="53"/>
        <end position="78"/>
    </location>
</feature>
<dbReference type="AlphaFoldDB" id="A0A437JS28"/>
<keyword evidence="7 9" id="KW-0472">Membrane</keyword>
<keyword evidence="4 9" id="KW-0997">Cell inner membrane</keyword>
<gene>
    <name evidence="12" type="ORF">ENE75_19150</name>
</gene>
<organism evidence="12 13">
    <name type="scientific">Rubrivivax albus</name>
    <dbReference type="NCBI Taxonomy" id="2499835"/>
    <lineage>
        <taxon>Bacteria</taxon>
        <taxon>Pseudomonadati</taxon>
        <taxon>Pseudomonadota</taxon>
        <taxon>Betaproteobacteria</taxon>
        <taxon>Burkholderiales</taxon>
        <taxon>Sphaerotilaceae</taxon>
        <taxon>Rubrivivax</taxon>
    </lineage>
</organism>
<dbReference type="InterPro" id="IPR055348">
    <property type="entry name" value="DctQ"/>
</dbReference>
<proteinExistence type="inferred from homology"/>
<keyword evidence="2 9" id="KW-0813">Transport</keyword>
<dbReference type="EMBL" id="SACT01000007">
    <property type="protein sequence ID" value="RVT49758.1"/>
    <property type="molecule type" value="Genomic_DNA"/>
</dbReference>
<evidence type="ECO:0000256" key="3">
    <source>
        <dbReference type="ARBA" id="ARBA00022475"/>
    </source>
</evidence>
<evidence type="ECO:0000256" key="10">
    <source>
        <dbReference type="SAM" id="MobiDB-lite"/>
    </source>
</evidence>
<dbReference type="PANTHER" id="PTHR35011">
    <property type="entry name" value="2,3-DIKETO-L-GULONATE TRAP TRANSPORTER SMALL PERMEASE PROTEIN YIAM"/>
    <property type="match status" value="1"/>
</dbReference>
<evidence type="ECO:0000259" key="11">
    <source>
        <dbReference type="Pfam" id="PF04290"/>
    </source>
</evidence>
<sequence length="215" mass="23287">MAGRRRCRRQGHHRRLPQELTPAPTRQALNACRPRAPAHTGGQAMLHRFMLGFYRLLLALAGVAMVGAFTAIGLNILARLFGWNIPGLDGYAGYAIAAALFLALPATLQHNEHIRATLLLDHVKLGLRGVMELLSLALGVGLSAYLAWFSVRLVWVSYTLHDVAPTGDATPMWIPQLSMALGAVGFALAFAQALWSRLSGQAFFAEPSAEATHVD</sequence>
<evidence type="ECO:0000256" key="6">
    <source>
        <dbReference type="ARBA" id="ARBA00022989"/>
    </source>
</evidence>
<reference evidence="12 13" key="1">
    <citation type="submission" date="2019-01" db="EMBL/GenBank/DDBJ databases">
        <authorList>
            <person name="Chen W.-M."/>
        </authorList>
    </citation>
    <scope>NUCLEOTIDE SEQUENCE [LARGE SCALE GENOMIC DNA]</scope>
    <source>
        <strain evidence="12 13">ICH-3</strain>
    </source>
</reference>
<feature type="transmembrane region" description="Helical" evidence="9">
    <location>
        <begin position="129"/>
        <end position="153"/>
    </location>
</feature>
<dbReference type="InterPro" id="IPR007387">
    <property type="entry name" value="TRAP_DctQ"/>
</dbReference>
<keyword evidence="6 9" id="KW-1133">Transmembrane helix</keyword>
<protein>
    <recommendedName>
        <fullName evidence="9">TRAP transporter small permease protein</fullName>
    </recommendedName>
</protein>
<dbReference type="Pfam" id="PF04290">
    <property type="entry name" value="DctQ"/>
    <property type="match status" value="1"/>
</dbReference>
<feature type="region of interest" description="Disordered" evidence="10">
    <location>
        <begin position="1"/>
        <end position="26"/>
    </location>
</feature>